<gene>
    <name evidence="2" type="ORF">DIW82_01465</name>
</gene>
<sequence length="77" mass="8256">MMDGIYADMMRDEGIDVTAGQMSQLSAQVCDAFDAGAGQEEALGIVQEVTGETGWRATRLLQGAVVNRCSQHADNTY</sequence>
<name>A0A3D4SW46_9CORY</name>
<comment type="caution">
    <text evidence="2">The sequence shown here is derived from an EMBL/GenBank/DDBJ whole genome shotgun (WGS) entry which is preliminary data.</text>
</comment>
<protein>
    <submittedName>
        <fullName evidence="2">DUF732 domain-containing protein</fullName>
    </submittedName>
</protein>
<proteinExistence type="predicted"/>
<evidence type="ECO:0000313" key="2">
    <source>
        <dbReference type="EMBL" id="HCT13486.1"/>
    </source>
</evidence>
<accession>A0A3D4SW46</accession>
<organism evidence="2 3">
    <name type="scientific">Corynebacterium nuruki</name>
    <dbReference type="NCBI Taxonomy" id="1032851"/>
    <lineage>
        <taxon>Bacteria</taxon>
        <taxon>Bacillati</taxon>
        <taxon>Actinomycetota</taxon>
        <taxon>Actinomycetes</taxon>
        <taxon>Mycobacteriales</taxon>
        <taxon>Corynebacteriaceae</taxon>
        <taxon>Corynebacterium</taxon>
    </lineage>
</organism>
<reference evidence="2 3" key="1">
    <citation type="journal article" date="2018" name="Nat. Biotechnol.">
        <title>A standardized bacterial taxonomy based on genome phylogeny substantially revises the tree of life.</title>
        <authorList>
            <person name="Parks D.H."/>
            <person name="Chuvochina M."/>
            <person name="Waite D.W."/>
            <person name="Rinke C."/>
            <person name="Skarshewski A."/>
            <person name="Chaumeil P.A."/>
            <person name="Hugenholtz P."/>
        </authorList>
    </citation>
    <scope>NUCLEOTIDE SEQUENCE [LARGE SCALE GENOMIC DNA]</scope>
    <source>
        <strain evidence="2">UBA11247</strain>
    </source>
</reference>
<evidence type="ECO:0000259" key="1">
    <source>
        <dbReference type="Pfam" id="PF05305"/>
    </source>
</evidence>
<dbReference type="InterPro" id="IPR007969">
    <property type="entry name" value="DUF732"/>
</dbReference>
<feature type="domain" description="DUF732" evidence="1">
    <location>
        <begin position="3"/>
        <end position="70"/>
    </location>
</feature>
<evidence type="ECO:0000313" key="3">
    <source>
        <dbReference type="Proteomes" id="UP000261739"/>
    </source>
</evidence>
<dbReference type="Proteomes" id="UP000261739">
    <property type="component" value="Unassembled WGS sequence"/>
</dbReference>
<dbReference type="EMBL" id="DQID01000038">
    <property type="protein sequence ID" value="HCT13486.1"/>
    <property type="molecule type" value="Genomic_DNA"/>
</dbReference>
<dbReference type="AlphaFoldDB" id="A0A3D4SW46"/>
<dbReference type="Pfam" id="PF05305">
    <property type="entry name" value="DUF732"/>
    <property type="match status" value="1"/>
</dbReference>